<dbReference type="PANTHER" id="PTHR38460">
    <property type="entry name" value="TAUTOMERASE YOLI-RELATED"/>
    <property type="match status" value="1"/>
</dbReference>
<dbReference type="Pfam" id="PF14552">
    <property type="entry name" value="Tautomerase_2"/>
    <property type="match status" value="1"/>
</dbReference>
<evidence type="ECO:0000313" key="1">
    <source>
        <dbReference type="EMBL" id="PTQ12138.1"/>
    </source>
</evidence>
<protein>
    <submittedName>
        <fullName evidence="1">Tautomerase family protein</fullName>
    </submittedName>
</protein>
<dbReference type="OrthoDB" id="9804765at2"/>
<dbReference type="PANTHER" id="PTHR38460:SF1">
    <property type="entry name" value="TAUTOMERASE YOLI-RELATED"/>
    <property type="match status" value="1"/>
</dbReference>
<dbReference type="SUPFAM" id="SSF55331">
    <property type="entry name" value="Tautomerase/MIF"/>
    <property type="match status" value="1"/>
</dbReference>
<gene>
    <name evidence="1" type="ORF">CLG96_06135</name>
</gene>
<sequence length="129" mass="14819">MPLLRIDVVKGRSEAELRTMLQAIHDAMVEAFQVPVRDRYQVLTEHEPSRLILEDTGLGFERSDKRVLIHMTTRPRSRAMKQLFYSLVVDYLGERSGIAPEDIMISCIENDDADWSFGHGRAQFLTAEL</sequence>
<accession>A0A2T5FZM3</accession>
<reference evidence="1 2" key="1">
    <citation type="submission" date="2017-09" db="EMBL/GenBank/DDBJ databases">
        <title>Sphingomonas panjinensis sp.nov., isolated from oil-contaminated soil.</title>
        <authorList>
            <person name="Wang L."/>
            <person name="Chen L."/>
        </authorList>
    </citation>
    <scope>NUCLEOTIDE SEQUENCE [LARGE SCALE GENOMIC DNA]</scope>
    <source>
        <strain evidence="1 2">FW-11</strain>
    </source>
</reference>
<proteinExistence type="predicted"/>
<name>A0A2T5FZM3_9SPHN</name>
<dbReference type="Gene3D" id="3.30.429.10">
    <property type="entry name" value="Macrophage Migration Inhibitory Factor"/>
    <property type="match status" value="1"/>
</dbReference>
<dbReference type="InterPro" id="IPR014347">
    <property type="entry name" value="Tautomerase/MIF_sf"/>
</dbReference>
<comment type="caution">
    <text evidence="1">The sequence shown here is derived from an EMBL/GenBank/DDBJ whole genome shotgun (WGS) entry which is preliminary data.</text>
</comment>
<dbReference type="InterPro" id="IPR037479">
    <property type="entry name" value="Tauto_MSAD"/>
</dbReference>
<organism evidence="1 2">
    <name type="scientific">Sphingomonas oleivorans</name>
    <dbReference type="NCBI Taxonomy" id="1735121"/>
    <lineage>
        <taxon>Bacteria</taxon>
        <taxon>Pseudomonadati</taxon>
        <taxon>Pseudomonadota</taxon>
        <taxon>Alphaproteobacteria</taxon>
        <taxon>Sphingomonadales</taxon>
        <taxon>Sphingomonadaceae</taxon>
        <taxon>Sphingomonas</taxon>
    </lineage>
</organism>
<dbReference type="EMBL" id="NWBU01000005">
    <property type="protein sequence ID" value="PTQ12138.1"/>
    <property type="molecule type" value="Genomic_DNA"/>
</dbReference>
<dbReference type="Proteomes" id="UP000244162">
    <property type="component" value="Unassembled WGS sequence"/>
</dbReference>
<dbReference type="AlphaFoldDB" id="A0A2T5FZM3"/>
<evidence type="ECO:0000313" key="2">
    <source>
        <dbReference type="Proteomes" id="UP000244162"/>
    </source>
</evidence>
<keyword evidence="2" id="KW-1185">Reference proteome</keyword>